<dbReference type="EMBL" id="RZGK01000003">
    <property type="protein sequence ID" value="KAF9700004.1"/>
    <property type="molecule type" value="Genomic_DNA"/>
</dbReference>
<feature type="signal peptide" evidence="1">
    <location>
        <begin position="1"/>
        <end position="19"/>
    </location>
</feature>
<name>A0A8H7JAK2_9PLEO</name>
<evidence type="ECO:0000313" key="2">
    <source>
        <dbReference type="EMBL" id="KAF9700004.1"/>
    </source>
</evidence>
<reference evidence="2" key="1">
    <citation type="submission" date="2018-12" db="EMBL/GenBank/DDBJ databases">
        <authorList>
            <person name="Syme R.A."/>
            <person name="Farfan-Caceres L."/>
            <person name="Lichtenzveig J."/>
        </authorList>
    </citation>
    <scope>NUCLEOTIDE SEQUENCE</scope>
    <source>
        <strain evidence="2">Al4</strain>
    </source>
</reference>
<dbReference type="OrthoDB" id="3712072at2759"/>
<evidence type="ECO:0000313" key="3">
    <source>
        <dbReference type="Proteomes" id="UP000651452"/>
    </source>
</evidence>
<proteinExistence type="predicted"/>
<feature type="chain" id="PRO_5034394083" description="Secreted protein" evidence="1">
    <location>
        <begin position="20"/>
        <end position="105"/>
    </location>
</feature>
<dbReference type="AlphaFoldDB" id="A0A8H7JAK2"/>
<keyword evidence="3" id="KW-1185">Reference proteome</keyword>
<comment type="caution">
    <text evidence="2">The sequence shown here is derived from an EMBL/GenBank/DDBJ whole genome shotgun (WGS) entry which is preliminary data.</text>
</comment>
<protein>
    <recommendedName>
        <fullName evidence="4">Secreted protein</fullName>
    </recommendedName>
</protein>
<keyword evidence="1" id="KW-0732">Signal</keyword>
<sequence>MKGFYAIVLAPLLGQGVLAASPKLNQYASVDDCNHDRNIISHASPALWSCHQVDGRTRAVYLVVGDGNAGQYYFTGCDQHYTNGRLATGQCITLPGGTTQIGKWV</sequence>
<evidence type="ECO:0000256" key="1">
    <source>
        <dbReference type="SAM" id="SignalP"/>
    </source>
</evidence>
<dbReference type="Proteomes" id="UP000651452">
    <property type="component" value="Unassembled WGS sequence"/>
</dbReference>
<reference evidence="2" key="2">
    <citation type="submission" date="2020-09" db="EMBL/GenBank/DDBJ databases">
        <title>Reference genome assembly for Australian Ascochyta lentis isolate Al4.</title>
        <authorList>
            <person name="Lee R.C."/>
            <person name="Farfan-Caceres L.M."/>
            <person name="Debler J.W."/>
            <person name="Williams A.H."/>
            <person name="Henares B.M."/>
        </authorList>
    </citation>
    <scope>NUCLEOTIDE SEQUENCE</scope>
    <source>
        <strain evidence="2">Al4</strain>
    </source>
</reference>
<organism evidence="2 3">
    <name type="scientific">Ascochyta lentis</name>
    <dbReference type="NCBI Taxonomy" id="205686"/>
    <lineage>
        <taxon>Eukaryota</taxon>
        <taxon>Fungi</taxon>
        <taxon>Dikarya</taxon>
        <taxon>Ascomycota</taxon>
        <taxon>Pezizomycotina</taxon>
        <taxon>Dothideomycetes</taxon>
        <taxon>Pleosporomycetidae</taxon>
        <taxon>Pleosporales</taxon>
        <taxon>Pleosporineae</taxon>
        <taxon>Didymellaceae</taxon>
        <taxon>Ascochyta</taxon>
    </lineage>
</organism>
<gene>
    <name evidence="2" type="ORF">EKO04_001986</name>
</gene>
<accession>A0A8H7JAK2</accession>
<evidence type="ECO:0008006" key="4">
    <source>
        <dbReference type="Google" id="ProtNLM"/>
    </source>
</evidence>